<name>A0ABV6A161_9PSEU</name>
<evidence type="ECO:0000313" key="2">
    <source>
        <dbReference type="EMBL" id="MFB9906878.1"/>
    </source>
</evidence>
<comment type="caution">
    <text evidence="2">The sequence shown here is derived from an EMBL/GenBank/DDBJ whole genome shotgun (WGS) entry which is preliminary data.</text>
</comment>
<sequence>MAKGKRHKVARQHMYRTGWGDDENDGGVGVREPRRPLPPSPVTSTGARALPESIITAKLPDPPVR</sequence>
<protein>
    <submittedName>
        <fullName evidence="2">Uncharacterized protein</fullName>
    </submittedName>
</protein>
<feature type="compositionally biased region" description="Basic residues" evidence="1">
    <location>
        <begin position="1"/>
        <end position="14"/>
    </location>
</feature>
<gene>
    <name evidence="2" type="ORF">ACFFQA_23325</name>
</gene>
<evidence type="ECO:0000313" key="3">
    <source>
        <dbReference type="Proteomes" id="UP001589693"/>
    </source>
</evidence>
<dbReference type="RefSeq" id="WP_377856005.1">
    <property type="nucleotide sequence ID" value="NZ_JBHLZU010000019.1"/>
</dbReference>
<organism evidence="2 3">
    <name type="scientific">Allokutzneria oryzae</name>
    <dbReference type="NCBI Taxonomy" id="1378989"/>
    <lineage>
        <taxon>Bacteria</taxon>
        <taxon>Bacillati</taxon>
        <taxon>Actinomycetota</taxon>
        <taxon>Actinomycetes</taxon>
        <taxon>Pseudonocardiales</taxon>
        <taxon>Pseudonocardiaceae</taxon>
        <taxon>Allokutzneria</taxon>
    </lineage>
</organism>
<dbReference type="EMBL" id="JBHLZU010000019">
    <property type="protein sequence ID" value="MFB9906878.1"/>
    <property type="molecule type" value="Genomic_DNA"/>
</dbReference>
<keyword evidence="3" id="KW-1185">Reference proteome</keyword>
<proteinExistence type="predicted"/>
<evidence type="ECO:0000256" key="1">
    <source>
        <dbReference type="SAM" id="MobiDB-lite"/>
    </source>
</evidence>
<accession>A0ABV6A161</accession>
<reference evidence="2 3" key="1">
    <citation type="submission" date="2024-09" db="EMBL/GenBank/DDBJ databases">
        <authorList>
            <person name="Sun Q."/>
            <person name="Mori K."/>
        </authorList>
    </citation>
    <scope>NUCLEOTIDE SEQUENCE [LARGE SCALE GENOMIC DNA]</scope>
    <source>
        <strain evidence="2 3">TBRC 7907</strain>
    </source>
</reference>
<dbReference type="Proteomes" id="UP001589693">
    <property type="component" value="Unassembled WGS sequence"/>
</dbReference>
<feature type="region of interest" description="Disordered" evidence="1">
    <location>
        <begin position="1"/>
        <end position="65"/>
    </location>
</feature>